<evidence type="ECO:0000313" key="5">
    <source>
        <dbReference type="Proteomes" id="UP000078596"/>
    </source>
</evidence>
<accession>A0A191ZJK5</accession>
<dbReference type="OrthoDB" id="9807509at2"/>
<feature type="binding site" evidence="3">
    <location>
        <position position="50"/>
    </location>
    <ligand>
        <name>a divalent metal cation</name>
        <dbReference type="ChEBI" id="CHEBI:60240"/>
    </ligand>
</feature>
<protein>
    <submittedName>
        <fullName evidence="4">Diguanylate cyclase</fullName>
    </submittedName>
</protein>
<evidence type="ECO:0000256" key="1">
    <source>
        <dbReference type="ARBA" id="ARBA00008635"/>
    </source>
</evidence>
<evidence type="ECO:0000256" key="3">
    <source>
        <dbReference type="PIRSR" id="PIRSR607837-1"/>
    </source>
</evidence>
<keyword evidence="5" id="KW-1185">Reference proteome</keyword>
<dbReference type="PANTHER" id="PTHR37302:SF1">
    <property type="entry name" value="PROTEIN DINB"/>
    <property type="match status" value="1"/>
</dbReference>
<dbReference type="EMBL" id="CP016027">
    <property type="protein sequence ID" value="ANJ68069.1"/>
    <property type="molecule type" value="Genomic_DNA"/>
</dbReference>
<dbReference type="GO" id="GO:0046872">
    <property type="term" value="F:metal ion binding"/>
    <property type="evidence" value="ECO:0007669"/>
    <property type="project" value="UniProtKB-KW"/>
</dbReference>
<reference evidence="4 5" key="1">
    <citation type="submission" date="2016-06" db="EMBL/GenBank/DDBJ databases">
        <title>Insight into the functional genes involving in sulfur oxidation in Pearl River water.</title>
        <authorList>
            <person name="Luo J."/>
            <person name="Tan X."/>
            <person name="Lin W."/>
        </authorList>
    </citation>
    <scope>NUCLEOTIDE SEQUENCE [LARGE SCALE GENOMIC DNA]</scope>
    <source>
        <strain evidence="4 5">LS2</strain>
    </source>
</reference>
<dbReference type="Pfam" id="PF05163">
    <property type="entry name" value="DinB"/>
    <property type="match status" value="1"/>
</dbReference>
<feature type="binding site" evidence="3">
    <location>
        <position position="146"/>
    </location>
    <ligand>
        <name>a divalent metal cation</name>
        <dbReference type="ChEBI" id="CHEBI:60240"/>
    </ligand>
</feature>
<evidence type="ECO:0000313" key="4">
    <source>
        <dbReference type="EMBL" id="ANJ68069.1"/>
    </source>
</evidence>
<dbReference type="STRING" id="1860122.A9404_12405"/>
<name>A0A191ZJK5_9GAMM</name>
<gene>
    <name evidence="4" type="ORF">A9404_12405</name>
</gene>
<evidence type="ECO:0000256" key="2">
    <source>
        <dbReference type="ARBA" id="ARBA00022723"/>
    </source>
</evidence>
<dbReference type="AlphaFoldDB" id="A0A191ZJK5"/>
<dbReference type="InterPro" id="IPR007837">
    <property type="entry name" value="DinB"/>
</dbReference>
<dbReference type="InterPro" id="IPR034660">
    <property type="entry name" value="DinB/YfiT-like"/>
</dbReference>
<feature type="binding site" evidence="3">
    <location>
        <position position="150"/>
    </location>
    <ligand>
        <name>a divalent metal cation</name>
        <dbReference type="ChEBI" id="CHEBI:60240"/>
    </ligand>
</feature>
<dbReference type="KEGG" id="haz:A9404_12405"/>
<organism evidence="4 5">
    <name type="scientific">Halothiobacillus diazotrophicus</name>
    <dbReference type="NCBI Taxonomy" id="1860122"/>
    <lineage>
        <taxon>Bacteria</taxon>
        <taxon>Pseudomonadati</taxon>
        <taxon>Pseudomonadota</taxon>
        <taxon>Gammaproteobacteria</taxon>
        <taxon>Chromatiales</taxon>
        <taxon>Halothiobacillaceae</taxon>
        <taxon>Halothiobacillus</taxon>
    </lineage>
</organism>
<dbReference type="SUPFAM" id="SSF109854">
    <property type="entry name" value="DinB/YfiT-like putative metalloenzymes"/>
    <property type="match status" value="1"/>
</dbReference>
<sequence>MAMIEQFRLYADYNRLMNARQYAAVAQLPDSELRGDRGAFFGSVLGTLNHLLVGDILWLKRFASHPASASALSPVIEMRKPVALNEILFDDLAMLRDHRVALDALIVAWLAGLTDGDLGDALAYESMSRGHFRKPIASLISHFFLHQVHHRGQITTLLSQAGVDFGETDLVEIIDDCPI</sequence>
<comment type="similarity">
    <text evidence="1">Belongs to the DinB family.</text>
</comment>
<dbReference type="Proteomes" id="UP000078596">
    <property type="component" value="Chromosome"/>
</dbReference>
<dbReference type="Gene3D" id="1.20.120.450">
    <property type="entry name" value="dinb family like domain"/>
    <property type="match status" value="1"/>
</dbReference>
<dbReference type="PANTHER" id="PTHR37302">
    <property type="entry name" value="SLR1116 PROTEIN"/>
    <property type="match status" value="1"/>
</dbReference>
<proteinExistence type="inferred from homology"/>
<keyword evidence="2 3" id="KW-0479">Metal-binding</keyword>
<dbReference type="RefSeq" id="WP_066102186.1">
    <property type="nucleotide sequence ID" value="NZ_CP016027.1"/>
</dbReference>